<dbReference type="Proteomes" id="UP001596549">
    <property type="component" value="Unassembled WGS sequence"/>
</dbReference>
<reference evidence="8" key="1">
    <citation type="journal article" date="2019" name="Int. J. Syst. Evol. Microbiol.">
        <title>The Global Catalogue of Microorganisms (GCM) 10K type strain sequencing project: providing services to taxonomists for standard genome sequencing and annotation.</title>
        <authorList>
            <consortium name="The Broad Institute Genomics Platform"/>
            <consortium name="The Broad Institute Genome Sequencing Center for Infectious Disease"/>
            <person name="Wu L."/>
            <person name="Ma J."/>
        </authorList>
    </citation>
    <scope>NUCLEOTIDE SEQUENCE [LARGE SCALE GENOMIC DNA]</scope>
    <source>
        <strain evidence="8">NBRC 106396</strain>
    </source>
</reference>
<evidence type="ECO:0000256" key="2">
    <source>
        <dbReference type="ARBA" id="ARBA00022692"/>
    </source>
</evidence>
<feature type="transmembrane region" description="Helical" evidence="5">
    <location>
        <begin position="20"/>
        <end position="43"/>
    </location>
</feature>
<accession>A0ABW2NLA8</accession>
<feature type="transmembrane region" description="Helical" evidence="5">
    <location>
        <begin position="619"/>
        <end position="640"/>
    </location>
</feature>
<dbReference type="Gene3D" id="3.40.1710.10">
    <property type="entry name" value="abc type-2 transporter like domain"/>
    <property type="match status" value="1"/>
</dbReference>
<evidence type="ECO:0000256" key="1">
    <source>
        <dbReference type="ARBA" id="ARBA00004141"/>
    </source>
</evidence>
<dbReference type="PANTHER" id="PTHR43077">
    <property type="entry name" value="TRANSPORT PERMEASE YVFS-RELATED"/>
    <property type="match status" value="1"/>
</dbReference>
<evidence type="ECO:0000313" key="7">
    <source>
        <dbReference type="EMBL" id="MFC7370200.1"/>
    </source>
</evidence>
<feature type="transmembrane region" description="Helical" evidence="5">
    <location>
        <begin position="734"/>
        <end position="754"/>
    </location>
</feature>
<dbReference type="InterPro" id="IPR017501">
    <property type="entry name" value="Phage_infect_YhgE_C"/>
</dbReference>
<feature type="domain" description="ABC-2 type transporter transmembrane" evidence="6">
    <location>
        <begin position="543"/>
        <end position="749"/>
    </location>
</feature>
<feature type="transmembrane region" description="Helical" evidence="5">
    <location>
        <begin position="676"/>
        <end position="695"/>
    </location>
</feature>
<sequence length="767" mass="80451">MSAWNLYLAELAKLKAKKGLIISVIAVLLVPLVYALIILSPTWGPYDNLSNLPVAVVNSDKGAMSGDEPINVGKDLVADLKKSKSLGWDFVTAKQAESGLKNQKYYMVIEIPEDFSSRTASVMDENPQKPELRYTQNEGLSFMAAQVTKKATEQIREQLSNKITETYTKNLFTNLGGVSSGFQSAYEGADKISGGTGELHDGTSKMLESLTAKSADISKLADGTTKLSSGLRDLLNGLQTKAGDISKLAAGTTELENGTSKLLQSLQAKSKDVAALNEGAVKVQNGASSLSAGTAQVLSGLQSAQKGTSDLSKGLKEELAPGSQKVADGVAAVDAAVIPLTAGSQGVTAALKDMLAKNPALGSDPNFLKLLGTSQAVSEGLTKLSAQTPVLKGGAALVAGGAAKAAAGSEALNQGMGTLVAGQTQVNSGAAALAEGSKLVAGGTNSINNGWGTITQGVSSLKDGAGKIEDGNRSVESGWGTMTSGVTQLHSGAVQINDGNQSVNKGWTELTDGVTKLDDGAGKLNDGSLQLADGLKNGADDTSKLNVSDQTISMFSSPLEVKGEEINKLPFYRDSNAPYILSLALFVGILLMSFVIDFKKPAVMAANGFSWFFGKAMQLGTLAVLQAVLVSITMLTFLNYEIESGFLFVLFAIFVSLTFLAIVLFLVVLAGNIGRLAALALIVMQLSTTGSNLPIDMLPENLRNLSVYLPLTYSNAGFRSLITLNDYSYLWNNAMVLLGFLILFTLLSLAVFVVQYNRNTDSQPELN</sequence>
<feature type="domain" description="ABC-2 type transporter transmembrane" evidence="6">
    <location>
        <begin position="24"/>
        <end position="163"/>
    </location>
</feature>
<feature type="transmembrane region" description="Helical" evidence="5">
    <location>
        <begin position="646"/>
        <end position="669"/>
    </location>
</feature>
<dbReference type="Gene3D" id="1.10.287.950">
    <property type="entry name" value="Methyl-accepting chemotaxis protein"/>
    <property type="match status" value="1"/>
</dbReference>
<comment type="caution">
    <text evidence="7">The sequence shown here is derived from an EMBL/GenBank/DDBJ whole genome shotgun (WGS) entry which is preliminary data.</text>
</comment>
<gene>
    <name evidence="7" type="ORF">ACFQPF_00730</name>
</gene>
<keyword evidence="3 5" id="KW-1133">Transmembrane helix</keyword>
<organism evidence="7 8">
    <name type="scientific">Fictibacillus iocasae</name>
    <dbReference type="NCBI Taxonomy" id="2715437"/>
    <lineage>
        <taxon>Bacteria</taxon>
        <taxon>Bacillati</taxon>
        <taxon>Bacillota</taxon>
        <taxon>Bacilli</taxon>
        <taxon>Bacillales</taxon>
        <taxon>Fictibacillaceae</taxon>
        <taxon>Fictibacillus</taxon>
    </lineage>
</organism>
<evidence type="ECO:0000259" key="6">
    <source>
        <dbReference type="Pfam" id="PF12698"/>
    </source>
</evidence>
<dbReference type="InterPro" id="IPR017500">
    <property type="entry name" value="Phage_infect_YhgE_N"/>
</dbReference>
<dbReference type="InterPro" id="IPR051328">
    <property type="entry name" value="T7SS_ABC-Transporter"/>
</dbReference>
<evidence type="ECO:0000256" key="4">
    <source>
        <dbReference type="ARBA" id="ARBA00023136"/>
    </source>
</evidence>
<evidence type="ECO:0000313" key="8">
    <source>
        <dbReference type="Proteomes" id="UP001596549"/>
    </source>
</evidence>
<keyword evidence="2 5" id="KW-0812">Transmembrane</keyword>
<dbReference type="NCBIfam" id="TIGR03057">
    <property type="entry name" value="xxxLxxG_by_4"/>
    <property type="match status" value="1"/>
</dbReference>
<dbReference type="NCBIfam" id="TIGR03061">
    <property type="entry name" value="pip_yhgE_Nterm"/>
    <property type="match status" value="1"/>
</dbReference>
<comment type="subcellular location">
    <subcellularLocation>
        <location evidence="1">Membrane</location>
        <topology evidence="1">Multi-pass membrane protein</topology>
    </subcellularLocation>
</comment>
<protein>
    <submittedName>
        <fullName evidence="7">YhgE/Pip family protein</fullName>
    </submittedName>
</protein>
<evidence type="ECO:0000256" key="3">
    <source>
        <dbReference type="ARBA" id="ARBA00022989"/>
    </source>
</evidence>
<keyword evidence="8" id="KW-1185">Reference proteome</keyword>
<keyword evidence="4 5" id="KW-0472">Membrane</keyword>
<proteinExistence type="predicted"/>
<dbReference type="PANTHER" id="PTHR43077:SF5">
    <property type="entry name" value="PHAGE INFECTION PROTEIN"/>
    <property type="match status" value="1"/>
</dbReference>
<dbReference type="InterPro" id="IPR023908">
    <property type="entry name" value="xxxLxxG_rpt"/>
</dbReference>
<dbReference type="NCBIfam" id="TIGR03062">
    <property type="entry name" value="pip_yhgE_Cterm"/>
    <property type="match status" value="1"/>
</dbReference>
<dbReference type="EMBL" id="JBHTCP010000002">
    <property type="protein sequence ID" value="MFC7370200.1"/>
    <property type="molecule type" value="Genomic_DNA"/>
</dbReference>
<evidence type="ECO:0000256" key="5">
    <source>
        <dbReference type="SAM" id="Phobius"/>
    </source>
</evidence>
<name>A0ABW2NLA8_9BACL</name>
<dbReference type="InterPro" id="IPR013525">
    <property type="entry name" value="ABC2_TM"/>
</dbReference>
<dbReference type="RefSeq" id="WP_379745015.1">
    <property type="nucleotide sequence ID" value="NZ_JBHTCP010000002.1"/>
</dbReference>
<dbReference type="Pfam" id="PF12698">
    <property type="entry name" value="ABC2_membrane_3"/>
    <property type="match status" value="2"/>
</dbReference>
<feature type="transmembrane region" description="Helical" evidence="5">
    <location>
        <begin position="579"/>
        <end position="598"/>
    </location>
</feature>